<keyword evidence="2" id="KW-1185">Reference proteome</keyword>
<dbReference type="HOGENOM" id="CLU_026393_1_0_1"/>
<dbReference type="VEuPathDB" id="FungiDB:MELLADRAFT_105661"/>
<evidence type="ECO:0000313" key="2">
    <source>
        <dbReference type="Proteomes" id="UP000001072"/>
    </source>
</evidence>
<dbReference type="Proteomes" id="UP000001072">
    <property type="component" value="Unassembled WGS sequence"/>
</dbReference>
<dbReference type="STRING" id="747676.F4RIY5"/>
<dbReference type="OrthoDB" id="3345970at2759"/>
<dbReference type="KEGG" id="mlr:MELLADRAFT_105661"/>
<dbReference type="EMBL" id="GL883103">
    <property type="protein sequence ID" value="EGG07749.1"/>
    <property type="molecule type" value="Genomic_DNA"/>
</dbReference>
<name>F4RIY5_MELLP</name>
<reference evidence="2" key="1">
    <citation type="journal article" date="2011" name="Proc. Natl. Acad. Sci. U.S.A.">
        <title>Obligate biotrophy features unraveled by the genomic analysis of rust fungi.</title>
        <authorList>
            <person name="Duplessis S."/>
            <person name="Cuomo C.A."/>
            <person name="Lin Y.-C."/>
            <person name="Aerts A."/>
            <person name="Tisserant E."/>
            <person name="Veneault-Fourrey C."/>
            <person name="Joly D.L."/>
            <person name="Hacquard S."/>
            <person name="Amselem J."/>
            <person name="Cantarel B.L."/>
            <person name="Chiu R."/>
            <person name="Coutinho P.M."/>
            <person name="Feau N."/>
            <person name="Field M."/>
            <person name="Frey P."/>
            <person name="Gelhaye E."/>
            <person name="Goldberg J."/>
            <person name="Grabherr M.G."/>
            <person name="Kodira C.D."/>
            <person name="Kohler A."/>
            <person name="Kuees U."/>
            <person name="Lindquist E.A."/>
            <person name="Lucas S.M."/>
            <person name="Mago R."/>
            <person name="Mauceli E."/>
            <person name="Morin E."/>
            <person name="Murat C."/>
            <person name="Pangilinan J.L."/>
            <person name="Park R."/>
            <person name="Pearson M."/>
            <person name="Quesneville H."/>
            <person name="Rouhier N."/>
            <person name="Sakthikumar S."/>
            <person name="Salamov A.A."/>
            <person name="Schmutz J."/>
            <person name="Selles B."/>
            <person name="Shapiro H."/>
            <person name="Tanguay P."/>
            <person name="Tuskan G.A."/>
            <person name="Henrissat B."/>
            <person name="Van de Peer Y."/>
            <person name="Rouze P."/>
            <person name="Ellis J.G."/>
            <person name="Dodds P.N."/>
            <person name="Schein J.E."/>
            <person name="Zhong S."/>
            <person name="Hamelin R.C."/>
            <person name="Grigoriev I.V."/>
            <person name="Szabo L.J."/>
            <person name="Martin F."/>
        </authorList>
    </citation>
    <scope>NUCLEOTIDE SEQUENCE [LARGE SCALE GENOMIC DNA]</scope>
    <source>
        <strain evidence="2">98AG31 / pathotype 3-4-7</strain>
    </source>
</reference>
<organism evidence="2">
    <name type="scientific">Melampsora larici-populina (strain 98AG31 / pathotype 3-4-7)</name>
    <name type="common">Poplar leaf rust fungus</name>
    <dbReference type="NCBI Taxonomy" id="747676"/>
    <lineage>
        <taxon>Eukaryota</taxon>
        <taxon>Fungi</taxon>
        <taxon>Dikarya</taxon>
        <taxon>Basidiomycota</taxon>
        <taxon>Pucciniomycotina</taxon>
        <taxon>Pucciniomycetes</taxon>
        <taxon>Pucciniales</taxon>
        <taxon>Melampsoraceae</taxon>
        <taxon>Melampsora</taxon>
    </lineage>
</organism>
<dbReference type="GeneID" id="18922683"/>
<gene>
    <name evidence="1" type="ORF">MELLADRAFT_105661</name>
</gene>
<sequence>MNASFWSEIGRWNNVRYTIETGLLIANLLGRELVLPGFSYASACAYDIEVCEKLTPMYIRDKPVDLTNVVNRSQYPDPDDGKTFLLPPLQEQNPTGWVLPLESQWDSCLTHREFLQLTGAINESHYPSFLGQSTGKWSVNYNKGLSYRKVPNQLFTNINRTMVDRLPDPVAPLGNSTFSSVPPSVLEKCRITLQKVQRSEPVRPHKKRVVITYQDHNTFPSWNDDLINNDQMSGDLSIRDHDFLERCLASGGYRTAYGYTLLGYWMKAPYDPTKYIRKVQDLTGWWDELNDIEENILHIEGEIHNGFPPGSMLWTSLAGRQNYENLVRTAIKAPDVYDRMASKLERKMRERCEGRSWRSTHMRRGDFVNYGWAISDIGEHYALMQKRLNASLATLEASPALLISAHKAYGTSRQVPKLEDPIYLATNAKGPELDFLRKQNVILLNDLLDDSDRIELSFSSHFQDTLAILEQCLMMRSAIFIGDYEYM</sequence>
<protein>
    <submittedName>
        <fullName evidence="1">Uncharacterized protein</fullName>
    </submittedName>
</protein>
<evidence type="ECO:0000313" key="1">
    <source>
        <dbReference type="EMBL" id="EGG07749.1"/>
    </source>
</evidence>
<accession>F4RIY5</accession>
<dbReference type="AlphaFoldDB" id="F4RIY5"/>
<proteinExistence type="predicted"/>
<dbReference type="RefSeq" id="XP_007409081.1">
    <property type="nucleotide sequence ID" value="XM_007409019.1"/>
</dbReference>
<dbReference type="InParanoid" id="F4RIY5"/>
<dbReference type="eggNOG" id="ENOG502RZSM">
    <property type="taxonomic scope" value="Eukaryota"/>
</dbReference>
<dbReference type="Gene3D" id="3.40.50.11350">
    <property type="match status" value="1"/>
</dbReference>